<feature type="domain" description="UmuC" evidence="19">
    <location>
        <begin position="23"/>
        <end position="202"/>
    </location>
</feature>
<protein>
    <recommendedName>
        <fullName evidence="17">DNA polymerase IV</fullName>
        <shortName evidence="17">Pol IV</shortName>
        <ecNumber evidence="17">2.7.7.7</ecNumber>
    </recommendedName>
</protein>
<comment type="cofactor">
    <cofactor evidence="17">
        <name>Mg(2+)</name>
        <dbReference type="ChEBI" id="CHEBI:18420"/>
    </cofactor>
    <text evidence="17">Binds 2 magnesium ions per subunit.</text>
</comment>
<dbReference type="Proteomes" id="UP000006415">
    <property type="component" value="Unassembled WGS sequence"/>
</dbReference>
<name>J0WZW4_9BIFI</name>
<dbReference type="GO" id="GO:0006261">
    <property type="term" value="P:DNA-templated DNA replication"/>
    <property type="evidence" value="ECO:0007669"/>
    <property type="project" value="UniProtKB-UniRule"/>
</dbReference>
<dbReference type="HAMAP" id="MF_01113">
    <property type="entry name" value="DNApol_IV"/>
    <property type="match status" value="1"/>
</dbReference>
<reference evidence="20 21" key="1">
    <citation type="submission" date="2012-01" db="EMBL/GenBank/DDBJ databases">
        <title>The Genome Sequence of Scardovia wiggsiae F0424.</title>
        <authorList>
            <consortium name="The Broad Institute Genome Sequencing Platform"/>
            <person name="Earl A."/>
            <person name="Ward D."/>
            <person name="Feldgarden M."/>
            <person name="Gevers D."/>
            <person name="Izard J."/>
            <person name="Ganesan A."/>
            <person name="Baranova O.V."/>
            <person name="Blanton J.M."/>
            <person name="Tanner A.C."/>
            <person name="Mathney J."/>
            <person name="Dewhirst F.E."/>
            <person name="Young S.K."/>
            <person name="Zeng Q."/>
            <person name="Gargeya S."/>
            <person name="Fitzgerald M."/>
            <person name="Haas B."/>
            <person name="Abouelleil A."/>
            <person name="Alvarado L."/>
            <person name="Arachchi H.M."/>
            <person name="Berlin A."/>
            <person name="Chapman S.B."/>
            <person name="Gearin G."/>
            <person name="Goldberg J."/>
            <person name="Griggs A."/>
            <person name="Gujja S."/>
            <person name="Hansen M."/>
            <person name="Heiman D."/>
            <person name="Howarth C."/>
            <person name="Larimer J."/>
            <person name="Lui A."/>
            <person name="MacDonald P.J.P."/>
            <person name="McCowen C."/>
            <person name="Montmayeur A."/>
            <person name="Murphy C."/>
            <person name="Neiman D."/>
            <person name="Pearson M."/>
            <person name="Priest M."/>
            <person name="Roberts A."/>
            <person name="Saif S."/>
            <person name="Shea T."/>
            <person name="Sisk P."/>
            <person name="Stolte C."/>
            <person name="Sykes S."/>
            <person name="Wortman J."/>
            <person name="Nusbaum C."/>
            <person name="Birren B."/>
        </authorList>
    </citation>
    <scope>NUCLEOTIDE SEQUENCE [LARGE SCALE GENOMIC DNA]</scope>
    <source>
        <strain evidence="20 21">F0424</strain>
    </source>
</reference>
<dbReference type="Gene3D" id="3.30.1490.100">
    <property type="entry name" value="DNA polymerase, Y-family, little finger domain"/>
    <property type="match status" value="1"/>
</dbReference>
<feature type="binding site" evidence="17">
    <location>
        <position position="120"/>
    </location>
    <ligand>
        <name>Mg(2+)</name>
        <dbReference type="ChEBI" id="CHEBI:18420"/>
    </ligand>
</feature>
<dbReference type="STRING" id="857290.HMPREF9156_00573"/>
<dbReference type="Pfam" id="PF00817">
    <property type="entry name" value="IMS"/>
    <property type="match status" value="1"/>
</dbReference>
<dbReference type="Gene3D" id="1.10.150.20">
    <property type="entry name" value="5' to 3' exonuclease, C-terminal subdomain"/>
    <property type="match status" value="1"/>
</dbReference>
<feature type="compositionally biased region" description="Polar residues" evidence="18">
    <location>
        <begin position="419"/>
        <end position="429"/>
    </location>
</feature>
<dbReference type="GO" id="GO:0006281">
    <property type="term" value="P:DNA repair"/>
    <property type="evidence" value="ECO:0007669"/>
    <property type="project" value="UniProtKB-UniRule"/>
</dbReference>
<dbReference type="InterPro" id="IPR043128">
    <property type="entry name" value="Rev_trsase/Diguanyl_cyclase"/>
</dbReference>
<keyword evidence="11 17" id="KW-0460">Magnesium</keyword>
<keyword evidence="14 17" id="KW-0234">DNA repair</keyword>
<keyword evidence="5 17" id="KW-0963">Cytoplasm</keyword>
<keyword evidence="12 17" id="KW-0239">DNA-directed DNA polymerase</keyword>
<evidence type="ECO:0000256" key="2">
    <source>
        <dbReference type="ARBA" id="ARBA00010945"/>
    </source>
</evidence>
<evidence type="ECO:0000256" key="13">
    <source>
        <dbReference type="ARBA" id="ARBA00023125"/>
    </source>
</evidence>
<comment type="subunit">
    <text evidence="3 17">Monomer.</text>
</comment>
<dbReference type="eggNOG" id="COG0389">
    <property type="taxonomic scope" value="Bacteria"/>
</dbReference>
<dbReference type="InterPro" id="IPR017961">
    <property type="entry name" value="DNA_pol_Y-fam_little_finger"/>
</dbReference>
<evidence type="ECO:0000256" key="8">
    <source>
        <dbReference type="ARBA" id="ARBA00022705"/>
    </source>
</evidence>
<evidence type="ECO:0000313" key="21">
    <source>
        <dbReference type="Proteomes" id="UP000006415"/>
    </source>
</evidence>
<evidence type="ECO:0000256" key="6">
    <source>
        <dbReference type="ARBA" id="ARBA00022679"/>
    </source>
</evidence>
<comment type="similarity">
    <text evidence="2 17">Belongs to the DNA polymerase type-Y family.</text>
</comment>
<dbReference type="Gene3D" id="3.40.1170.60">
    <property type="match status" value="1"/>
</dbReference>
<dbReference type="FunFam" id="3.40.1170.60:FF:000001">
    <property type="entry name" value="DNA polymerase IV"/>
    <property type="match status" value="1"/>
</dbReference>
<proteinExistence type="inferred from homology"/>
<dbReference type="InterPro" id="IPR050116">
    <property type="entry name" value="DNA_polymerase-Y"/>
</dbReference>
<evidence type="ECO:0000259" key="19">
    <source>
        <dbReference type="PROSITE" id="PS50173"/>
    </source>
</evidence>
<evidence type="ECO:0000256" key="10">
    <source>
        <dbReference type="ARBA" id="ARBA00022763"/>
    </source>
</evidence>
<dbReference type="GO" id="GO:0009432">
    <property type="term" value="P:SOS response"/>
    <property type="evidence" value="ECO:0007669"/>
    <property type="project" value="TreeGrafter"/>
</dbReference>
<keyword evidence="4 17" id="KW-0515">Mutator protein</keyword>
<evidence type="ECO:0000313" key="20">
    <source>
        <dbReference type="EMBL" id="EJD65129.1"/>
    </source>
</evidence>
<dbReference type="GO" id="GO:0003684">
    <property type="term" value="F:damaged DNA binding"/>
    <property type="evidence" value="ECO:0007669"/>
    <property type="project" value="InterPro"/>
</dbReference>
<dbReference type="PANTHER" id="PTHR11076">
    <property type="entry name" value="DNA REPAIR POLYMERASE UMUC / TRANSFERASE FAMILY MEMBER"/>
    <property type="match status" value="1"/>
</dbReference>
<feature type="site" description="Substrate discrimination" evidence="17">
    <location>
        <position position="32"/>
    </location>
</feature>
<evidence type="ECO:0000256" key="7">
    <source>
        <dbReference type="ARBA" id="ARBA00022695"/>
    </source>
</evidence>
<gene>
    <name evidence="17" type="primary">dinB</name>
    <name evidence="20" type="ORF">HMPREF9156_00573</name>
</gene>
<keyword evidence="8 17" id="KW-0235">DNA replication</keyword>
<accession>J0WZW4</accession>
<evidence type="ECO:0000256" key="11">
    <source>
        <dbReference type="ARBA" id="ARBA00022842"/>
    </source>
</evidence>
<evidence type="ECO:0000256" key="1">
    <source>
        <dbReference type="ARBA" id="ARBA00004496"/>
    </source>
</evidence>
<evidence type="ECO:0000256" key="16">
    <source>
        <dbReference type="ARBA" id="ARBA00049244"/>
    </source>
</evidence>
<keyword evidence="10 17" id="KW-0227">DNA damage</keyword>
<evidence type="ECO:0000256" key="9">
    <source>
        <dbReference type="ARBA" id="ARBA00022723"/>
    </source>
</evidence>
<dbReference type="AlphaFoldDB" id="J0WZW4"/>
<feature type="compositionally biased region" description="Polar residues" evidence="18">
    <location>
        <begin position="369"/>
        <end position="379"/>
    </location>
</feature>
<evidence type="ECO:0000256" key="3">
    <source>
        <dbReference type="ARBA" id="ARBA00011245"/>
    </source>
</evidence>
<sequence length="466" mass="50564">MSTAPRLESAKHDWGDDISGCTVLHIDMDAFYASCEIVRHPELRGKPVIIGTGRRAVVSAASYEARKFGVNSAMPAATAHRLCPQGIFLPVDMQYYRSMSSQVFGIFARITDRIEKVSVDECYMDVSGALLQWKDPREIAAWIRQTVKRRIGVTCSVGIASNKLIAKLASTNAKPDGMLMIPQSRQAEFIQMMPIRAIPGIGPSTERALSAWGISTVKQLADMSISSLTSALRSAAHARYLYQAARGLGSSGVVVSAAEKSIGAERTFAEDTNSWLKISGLLRWCCDDVASTLRRKKLYARTVTVKLRLSDLSHISKSLTVTQPMNSAAQIYPISRQLLARLLKMQQPEKGKDAEVPRLIRLAGVSTSHFSPASSTMYQPSIDDLDEGDMAVPAGENKDACSASAGSGHDTDAAEAGKNAQSLLQQEPYQKSKNKSKNPVPNTAKIESALDRIREKFGKGSASLGI</sequence>
<feature type="active site" evidence="17">
    <location>
        <position position="121"/>
    </location>
</feature>
<dbReference type="CDD" id="cd03586">
    <property type="entry name" value="PolY_Pol_IV_kappa"/>
    <property type="match status" value="1"/>
</dbReference>
<keyword evidence="6 17" id="KW-0808">Transferase</keyword>
<dbReference type="PANTHER" id="PTHR11076:SF33">
    <property type="entry name" value="DNA POLYMERASE KAPPA"/>
    <property type="match status" value="1"/>
</dbReference>
<dbReference type="InterPro" id="IPR022880">
    <property type="entry name" value="DNApol_IV"/>
</dbReference>
<feature type="binding site" evidence="17">
    <location>
        <position position="27"/>
    </location>
    <ligand>
        <name>Mg(2+)</name>
        <dbReference type="ChEBI" id="CHEBI:18420"/>
    </ligand>
</feature>
<dbReference type="InterPro" id="IPR036775">
    <property type="entry name" value="DNA_pol_Y-fam_lit_finger_sf"/>
</dbReference>
<keyword evidence="21" id="KW-1185">Reference proteome</keyword>
<dbReference type="NCBIfam" id="NF002677">
    <property type="entry name" value="PRK02406.1"/>
    <property type="match status" value="1"/>
</dbReference>
<dbReference type="Pfam" id="PF11798">
    <property type="entry name" value="IMS_HHH"/>
    <property type="match status" value="1"/>
</dbReference>
<dbReference type="FunFam" id="3.30.1490.100:FF:000004">
    <property type="entry name" value="DNA polymerase IV"/>
    <property type="match status" value="1"/>
</dbReference>
<dbReference type="GO" id="GO:0003887">
    <property type="term" value="F:DNA-directed DNA polymerase activity"/>
    <property type="evidence" value="ECO:0007669"/>
    <property type="project" value="UniProtKB-UniRule"/>
</dbReference>
<dbReference type="RefSeq" id="WP_007147640.1">
    <property type="nucleotide sequence ID" value="NZ_AKCI01000001.1"/>
</dbReference>
<dbReference type="GO" id="GO:0000287">
    <property type="term" value="F:magnesium ion binding"/>
    <property type="evidence" value="ECO:0007669"/>
    <property type="project" value="UniProtKB-UniRule"/>
</dbReference>
<dbReference type="GO" id="GO:0042276">
    <property type="term" value="P:error-prone translesion synthesis"/>
    <property type="evidence" value="ECO:0007669"/>
    <property type="project" value="TreeGrafter"/>
</dbReference>
<evidence type="ECO:0000256" key="12">
    <source>
        <dbReference type="ARBA" id="ARBA00022932"/>
    </source>
</evidence>
<dbReference type="InterPro" id="IPR024728">
    <property type="entry name" value="PolY_HhH_motif"/>
</dbReference>
<keyword evidence="7 17" id="KW-0548">Nucleotidyltransferase</keyword>
<comment type="caution">
    <text evidence="20">The sequence shown here is derived from an EMBL/GenBank/DDBJ whole genome shotgun (WGS) entry which is preliminary data.</text>
</comment>
<dbReference type="InterPro" id="IPR001126">
    <property type="entry name" value="UmuC"/>
</dbReference>
<keyword evidence="9 17" id="KW-0479">Metal-binding</keyword>
<comment type="catalytic activity">
    <reaction evidence="16 17">
        <text>DNA(n) + a 2'-deoxyribonucleoside 5'-triphosphate = DNA(n+1) + diphosphate</text>
        <dbReference type="Rhea" id="RHEA:22508"/>
        <dbReference type="Rhea" id="RHEA-COMP:17339"/>
        <dbReference type="Rhea" id="RHEA-COMP:17340"/>
        <dbReference type="ChEBI" id="CHEBI:33019"/>
        <dbReference type="ChEBI" id="CHEBI:61560"/>
        <dbReference type="ChEBI" id="CHEBI:173112"/>
        <dbReference type="EC" id="2.7.7.7"/>
    </reaction>
</comment>
<dbReference type="HOGENOM" id="CLU_012348_1_0_11"/>
<dbReference type="Pfam" id="PF11799">
    <property type="entry name" value="IMS_C"/>
    <property type="match status" value="1"/>
</dbReference>
<dbReference type="SUPFAM" id="SSF56672">
    <property type="entry name" value="DNA/RNA polymerases"/>
    <property type="match status" value="1"/>
</dbReference>
<dbReference type="GO" id="GO:0005829">
    <property type="term" value="C:cytosol"/>
    <property type="evidence" value="ECO:0007669"/>
    <property type="project" value="TreeGrafter"/>
</dbReference>
<keyword evidence="13 17" id="KW-0238">DNA-binding</keyword>
<evidence type="ECO:0000256" key="17">
    <source>
        <dbReference type="HAMAP-Rule" id="MF_01113"/>
    </source>
</evidence>
<dbReference type="EMBL" id="AGZS01000002">
    <property type="protein sequence ID" value="EJD65129.1"/>
    <property type="molecule type" value="Genomic_DNA"/>
</dbReference>
<dbReference type="SUPFAM" id="SSF100879">
    <property type="entry name" value="Lesion bypass DNA polymerase (Y-family), little finger domain"/>
    <property type="match status" value="1"/>
</dbReference>
<organism evidence="20 21">
    <name type="scientific">Scardovia wiggsiae F0424</name>
    <dbReference type="NCBI Taxonomy" id="857290"/>
    <lineage>
        <taxon>Bacteria</taxon>
        <taxon>Bacillati</taxon>
        <taxon>Actinomycetota</taxon>
        <taxon>Actinomycetes</taxon>
        <taxon>Bifidobacteriales</taxon>
        <taxon>Bifidobacteriaceae</taxon>
        <taxon>Scardovia</taxon>
    </lineage>
</organism>
<dbReference type="InterPro" id="IPR043502">
    <property type="entry name" value="DNA/RNA_pol_sf"/>
</dbReference>
<dbReference type="PROSITE" id="PS50173">
    <property type="entry name" value="UMUC"/>
    <property type="match status" value="1"/>
</dbReference>
<evidence type="ECO:0000256" key="4">
    <source>
        <dbReference type="ARBA" id="ARBA00022457"/>
    </source>
</evidence>
<evidence type="ECO:0000256" key="15">
    <source>
        <dbReference type="ARBA" id="ARBA00025589"/>
    </source>
</evidence>
<evidence type="ECO:0000256" key="5">
    <source>
        <dbReference type="ARBA" id="ARBA00022490"/>
    </source>
</evidence>
<dbReference type="Gene3D" id="3.30.70.270">
    <property type="match status" value="1"/>
</dbReference>
<feature type="region of interest" description="Disordered" evidence="18">
    <location>
        <begin position="369"/>
        <end position="446"/>
    </location>
</feature>
<dbReference type="OrthoDB" id="9808813at2"/>
<comment type="function">
    <text evidence="15 17">Poorly processive, error-prone DNA polymerase involved in untargeted mutagenesis. Copies undamaged DNA at stalled replication forks, which arise in vivo from mismatched or misaligned primer ends. These misaligned primers can be extended by PolIV. Exhibits no 3'-5' exonuclease (proofreading) activity. May be involved in translesional synthesis, in conjunction with the beta clamp from PolIII.</text>
</comment>
<dbReference type="EC" id="2.7.7.7" evidence="17"/>
<evidence type="ECO:0000256" key="14">
    <source>
        <dbReference type="ARBA" id="ARBA00023204"/>
    </source>
</evidence>
<comment type="subcellular location">
    <subcellularLocation>
        <location evidence="1 17">Cytoplasm</location>
    </subcellularLocation>
</comment>
<evidence type="ECO:0000256" key="18">
    <source>
        <dbReference type="SAM" id="MobiDB-lite"/>
    </source>
</evidence>